<keyword evidence="3" id="KW-1185">Reference proteome</keyword>
<feature type="transmembrane region" description="Helical" evidence="1">
    <location>
        <begin position="16"/>
        <end position="36"/>
    </location>
</feature>
<gene>
    <name evidence="2" type="ordered locus">RHOM_12320</name>
</gene>
<organism evidence="2 3">
    <name type="scientific">Roseburia hominis (strain DSM 16839 / JCM 17582 / NCIMB 14029 / A2-183)</name>
    <dbReference type="NCBI Taxonomy" id="585394"/>
    <lineage>
        <taxon>Bacteria</taxon>
        <taxon>Bacillati</taxon>
        <taxon>Bacillota</taxon>
        <taxon>Clostridia</taxon>
        <taxon>Lachnospirales</taxon>
        <taxon>Lachnospiraceae</taxon>
        <taxon>Roseburia</taxon>
    </lineage>
</organism>
<protein>
    <submittedName>
        <fullName evidence="2">Uncharacterized protein</fullName>
    </submittedName>
</protein>
<reference evidence="2 3" key="1">
    <citation type="journal article" date="2015" name="Genome Announc.">
        <title>Complete genome sequence of the human gut symbiont Roseburia hominis.</title>
        <authorList>
            <person name="Travis A.J."/>
            <person name="Kelly D."/>
            <person name="Flint H.J."/>
            <person name="Aminov R.I."/>
        </authorList>
    </citation>
    <scope>NUCLEOTIDE SEQUENCE [LARGE SCALE GENOMIC DNA]</scope>
    <source>
        <strain evidence="3">DSM 16839 / JCM 17582 / NCIMB 14029 / A2-183</strain>
    </source>
</reference>
<feature type="transmembrane region" description="Helical" evidence="1">
    <location>
        <begin position="111"/>
        <end position="132"/>
    </location>
</feature>
<evidence type="ECO:0000256" key="1">
    <source>
        <dbReference type="SAM" id="Phobius"/>
    </source>
</evidence>
<dbReference type="HOGENOM" id="CLU_1538918_0_0_9"/>
<proteinExistence type="predicted"/>
<feature type="transmembrane region" description="Helical" evidence="1">
    <location>
        <begin position="71"/>
        <end position="99"/>
    </location>
</feature>
<evidence type="ECO:0000313" key="2">
    <source>
        <dbReference type="EMBL" id="AEN97572.1"/>
    </source>
</evidence>
<keyword evidence="1" id="KW-0812">Transmembrane</keyword>
<evidence type="ECO:0000313" key="3">
    <source>
        <dbReference type="Proteomes" id="UP000008178"/>
    </source>
</evidence>
<keyword evidence="1" id="KW-0472">Membrane</keyword>
<dbReference type="STRING" id="585394.RHOM_12320"/>
<name>G2T584_ROSHA</name>
<sequence length="174" mass="20018">MEKIKTILRTSDWEKVGIAAFYGYFAINILMKAFAYDHGDDIYKFFFIFAMTFWAIKVVTTKYTIRETAWIAVLLGIGLMLSVITKQNTWLLLFMTIIAMKNCSFRQMIQIAVYLRVFCLFVLVLGSAFGVFDIGFKTTPDTNYVEIPVYSFAMNEPNTAFLAVFFDNTAFVIL</sequence>
<dbReference type="KEGG" id="rho:RHOM_12320"/>
<keyword evidence="1" id="KW-1133">Transmembrane helix</keyword>
<dbReference type="Proteomes" id="UP000008178">
    <property type="component" value="Chromosome"/>
</dbReference>
<dbReference type="EMBL" id="CP003040">
    <property type="protein sequence ID" value="AEN97572.1"/>
    <property type="molecule type" value="Genomic_DNA"/>
</dbReference>
<dbReference type="RefSeq" id="WP_014080583.1">
    <property type="nucleotide sequence ID" value="NC_015977.1"/>
</dbReference>
<dbReference type="AlphaFoldDB" id="G2T584"/>
<accession>G2T584</accession>
<dbReference type="GeneID" id="93725203"/>